<proteinExistence type="predicted"/>
<dbReference type="EMBL" id="JALJAT010000002">
    <property type="protein sequence ID" value="KAK4474209.1"/>
    <property type="molecule type" value="Genomic_DNA"/>
</dbReference>
<name>A0AAE1ZIW6_SCHME</name>
<gene>
    <name evidence="1" type="ORF">MN116_003506</name>
</gene>
<comment type="caution">
    <text evidence="1">The sequence shown here is derived from an EMBL/GenBank/DDBJ whole genome shotgun (WGS) entry which is preliminary data.</text>
</comment>
<dbReference type="AlphaFoldDB" id="A0AAE1ZIW6"/>
<dbReference type="PANTHER" id="PTHR16276:SF1">
    <property type="entry name" value="SMALL RIBOSOMAL SUBUNIT PROTEIN MS39"/>
    <property type="match status" value="1"/>
</dbReference>
<accession>A0AAE1ZIW6</accession>
<sequence>MLRYYCVTSSSIKRHFPSTKVYSSTLSSSEFPKEKNSLDVDPPLKRYRNSTSVIRALISCVQPVPEAPNFNLGPDFSALSIMRTDYCMLAKAKGRLAARVSARDFFPNDIATLSKETPLVDRWVPIQTPDSIVERAVDGSLSNDEAMDRLILLIAPKDAWKLYHKIAPDYKWTSDTLHRLLDLLCVTNSGNGGAHRHLLLDNFNWGNLPDPDEIYVARTNISSELNHDKHIITEQNQPKITAISDDQINDEITDSTVSLEEDSNVWKLHSSAEQLFDKEFNTLNTPAGFRSMIRGAARFGNSDRALELTKLAWQSKHSEKCLDLTTYSQLIRSLHHLTCVKTGKENIWDIIMDILEHVKKCDDPINISVFTNILYALGQTTVRLKSSSSSLSSINYVPIGLGLLDELKRLNLKPELGTLANLLLLIYETPVPINENITSSTAAGLVTNQNKSNTKMLLHDRTVLASYKCSDLLNKLLDEVEVYFNNNNTVEGGGLGGSPQRFDAWSMDDYTFFPIAMKCALNEWNLALGQRIHRLLIHHEDRTFLLPNSQIKYKYLHDYCRLMFSSTNLHLHQLHQFVERFHETYCQYYRVILSSKPLIDILIRNYSQILTVCDKKDSNTSIKQNIPSTSTTSVNQLQNVNSIKLTVYNHLCKLLDDVLSVDICYFLYKSLNTIERLINMLCQHATINPKDALDLSVKIINILKKLDNDILKTTSTISGKFNYDNVARSNQSLARKYRSLINLMVSNCIQLCFPIFEKLSTEHNSNNKNSREEYLIWKTKLIDALYEWFNYAEKHNAISWKWAPKGLFILWNEDDFIQMNFMWNVLQCLAKQSDNYTDCIMGQKSLLEPLLRTLEQSISKMPQDIESIEKLKCLQSIKLALNRKESTDALPQYSDMSNSVDISVDNAQ</sequence>
<evidence type="ECO:0000313" key="2">
    <source>
        <dbReference type="Proteomes" id="UP001292079"/>
    </source>
</evidence>
<dbReference type="GO" id="GO:0043024">
    <property type="term" value="F:ribosomal small subunit binding"/>
    <property type="evidence" value="ECO:0007669"/>
    <property type="project" value="InterPro"/>
</dbReference>
<keyword evidence="2" id="KW-1185">Reference proteome</keyword>
<dbReference type="GO" id="GO:0032543">
    <property type="term" value="P:mitochondrial translation"/>
    <property type="evidence" value="ECO:0007669"/>
    <property type="project" value="InterPro"/>
</dbReference>
<dbReference type="InterPro" id="IPR037387">
    <property type="entry name" value="PTCD3"/>
</dbReference>
<organism evidence="1 2">
    <name type="scientific">Schistosoma mekongi</name>
    <name type="common">Parasitic worm</name>
    <dbReference type="NCBI Taxonomy" id="38744"/>
    <lineage>
        <taxon>Eukaryota</taxon>
        <taxon>Metazoa</taxon>
        <taxon>Spiralia</taxon>
        <taxon>Lophotrochozoa</taxon>
        <taxon>Platyhelminthes</taxon>
        <taxon>Trematoda</taxon>
        <taxon>Digenea</taxon>
        <taxon>Strigeidida</taxon>
        <taxon>Schistosomatoidea</taxon>
        <taxon>Schistosomatidae</taxon>
        <taxon>Schistosoma</taxon>
    </lineage>
</organism>
<reference evidence="1" key="1">
    <citation type="submission" date="2022-04" db="EMBL/GenBank/DDBJ databases">
        <authorList>
            <person name="Xu L."/>
            <person name="Lv Z."/>
        </authorList>
    </citation>
    <scope>NUCLEOTIDE SEQUENCE</scope>
    <source>
        <strain evidence="1">LV_2022a</strain>
    </source>
</reference>
<dbReference type="GO" id="GO:0019843">
    <property type="term" value="F:rRNA binding"/>
    <property type="evidence" value="ECO:0007669"/>
    <property type="project" value="InterPro"/>
</dbReference>
<protein>
    <submittedName>
        <fullName evidence="1">Uncharacterized protein</fullName>
    </submittedName>
</protein>
<reference evidence="1" key="2">
    <citation type="journal article" date="2023" name="Infect Dis Poverty">
        <title>Chromosome-scale genome of the human blood fluke Schistosoma mekongi and its implications for public health.</title>
        <authorList>
            <person name="Zhou M."/>
            <person name="Xu L."/>
            <person name="Xu D."/>
            <person name="Chen W."/>
            <person name="Khan J."/>
            <person name="Hu Y."/>
            <person name="Huang H."/>
            <person name="Wei H."/>
            <person name="Zhang Y."/>
            <person name="Chusongsang P."/>
            <person name="Tanasarnprasert K."/>
            <person name="Hu X."/>
            <person name="Limpanont Y."/>
            <person name="Lv Z."/>
        </authorList>
    </citation>
    <scope>NUCLEOTIDE SEQUENCE</scope>
    <source>
        <strain evidence="1">LV_2022a</strain>
    </source>
</reference>
<dbReference type="GO" id="GO:0005739">
    <property type="term" value="C:mitochondrion"/>
    <property type="evidence" value="ECO:0007669"/>
    <property type="project" value="InterPro"/>
</dbReference>
<evidence type="ECO:0000313" key="1">
    <source>
        <dbReference type="EMBL" id="KAK4474209.1"/>
    </source>
</evidence>
<dbReference type="Proteomes" id="UP001292079">
    <property type="component" value="Unassembled WGS sequence"/>
</dbReference>
<dbReference type="PANTHER" id="PTHR16276">
    <property type="entry name" value="PENTATRICOPEPTIDE REPEAT DOMAIN-CONTAINING PROTEIN 3"/>
    <property type="match status" value="1"/>
</dbReference>